<dbReference type="GO" id="GO:0006813">
    <property type="term" value="P:potassium ion transport"/>
    <property type="evidence" value="ECO:0007669"/>
    <property type="project" value="UniProtKB-KW"/>
</dbReference>
<organism evidence="6">
    <name type="scientific">Oryza sativa subsp. japonica</name>
    <name type="common">Rice</name>
    <dbReference type="NCBI Taxonomy" id="39947"/>
    <lineage>
        <taxon>Eukaryota</taxon>
        <taxon>Viridiplantae</taxon>
        <taxon>Streptophyta</taxon>
        <taxon>Embryophyta</taxon>
        <taxon>Tracheophyta</taxon>
        <taxon>Spermatophyta</taxon>
        <taxon>Magnoliopsida</taxon>
        <taxon>Liliopsida</taxon>
        <taxon>Poales</taxon>
        <taxon>Poaceae</taxon>
        <taxon>BOP clade</taxon>
        <taxon>Oryzoideae</taxon>
        <taxon>Oryzeae</taxon>
        <taxon>Oryzinae</taxon>
        <taxon>Oryza</taxon>
        <taxon>Oryza sativa</taxon>
    </lineage>
</organism>
<reference evidence="6" key="1">
    <citation type="journal article" date="2005" name="PLoS Biol.">
        <title>The genomes of Oryza sativa: a history of duplications.</title>
        <authorList>
            <person name="Yu J."/>
            <person name="Wang J."/>
            <person name="Lin W."/>
            <person name="Li S."/>
            <person name="Li H."/>
            <person name="Zhou J."/>
            <person name="Ni P."/>
            <person name="Dong W."/>
            <person name="Hu S."/>
            <person name="Zeng C."/>
            <person name="Zhang J."/>
            <person name="Zhang Y."/>
            <person name="Li R."/>
            <person name="Xu Z."/>
            <person name="Li S."/>
            <person name="Li X."/>
            <person name="Zheng H."/>
            <person name="Cong L."/>
            <person name="Lin L."/>
            <person name="Yin J."/>
            <person name="Geng J."/>
            <person name="Li G."/>
            <person name="Shi J."/>
            <person name="Liu J."/>
            <person name="Lv H."/>
            <person name="Li J."/>
            <person name="Wang J."/>
            <person name="Deng Y."/>
            <person name="Ran L."/>
            <person name="Shi X."/>
            <person name="Wang X."/>
            <person name="Wu Q."/>
            <person name="Li C."/>
            <person name="Ren X."/>
            <person name="Wang J."/>
            <person name="Wang X."/>
            <person name="Li D."/>
            <person name="Liu D."/>
            <person name="Zhang X."/>
            <person name="Ji Z."/>
            <person name="Zhao W."/>
            <person name="Sun Y."/>
            <person name="Zhang Z."/>
            <person name="Bao J."/>
            <person name="Han Y."/>
            <person name="Dong L."/>
            <person name="Ji J."/>
            <person name="Chen P."/>
            <person name="Wu S."/>
            <person name="Liu J."/>
            <person name="Xiao Y."/>
            <person name="Bu D."/>
            <person name="Tan J."/>
            <person name="Yang L."/>
            <person name="Ye C."/>
            <person name="Zhang J."/>
            <person name="Xu J."/>
            <person name="Zhou Y."/>
            <person name="Yu Y."/>
            <person name="Zhang B."/>
            <person name="Zhuang S."/>
            <person name="Wei H."/>
            <person name="Liu B."/>
            <person name="Lei M."/>
            <person name="Yu H."/>
            <person name="Li Y."/>
            <person name="Xu H."/>
            <person name="Wei S."/>
            <person name="He X."/>
            <person name="Fang L."/>
            <person name="Zhang Z."/>
            <person name="Zhang Y."/>
            <person name="Huang X."/>
            <person name="Su Z."/>
            <person name="Tong W."/>
            <person name="Li J."/>
            <person name="Tong Z."/>
            <person name="Li S."/>
            <person name="Ye J."/>
            <person name="Wang L."/>
            <person name="Fang L."/>
            <person name="Lei T."/>
            <person name="Chen C."/>
            <person name="Chen H."/>
            <person name="Xu Z."/>
            <person name="Li H."/>
            <person name="Huang H."/>
            <person name="Zhang F."/>
            <person name="Xu H."/>
            <person name="Li N."/>
            <person name="Zhao C."/>
            <person name="Li S."/>
            <person name="Dong L."/>
            <person name="Huang Y."/>
            <person name="Li L."/>
            <person name="Xi Y."/>
            <person name="Qi Q."/>
            <person name="Li W."/>
            <person name="Zhang B."/>
            <person name="Hu W."/>
            <person name="Zhang Y."/>
            <person name="Tian X."/>
            <person name="Jiao Y."/>
            <person name="Liang X."/>
            <person name="Jin J."/>
            <person name="Gao L."/>
            <person name="Zheng W."/>
            <person name="Hao B."/>
            <person name="Liu S."/>
            <person name="Wang W."/>
            <person name="Yuan L."/>
            <person name="Cao M."/>
            <person name="McDermott J."/>
            <person name="Samudrala R."/>
            <person name="Wang J."/>
            <person name="Wong G.K."/>
            <person name="Yang H."/>
        </authorList>
    </citation>
    <scope>NUCLEOTIDE SEQUENCE [LARGE SCALE GENOMIC DNA]</scope>
</reference>
<evidence type="ECO:0000256" key="1">
    <source>
        <dbReference type="ARBA" id="ARBA00022448"/>
    </source>
</evidence>
<keyword evidence="4" id="KW-0406">Ion transport</keyword>
<keyword evidence="1" id="KW-0813">Transport</keyword>
<gene>
    <name evidence="6" type="ORF">OsJ_30707</name>
</gene>
<evidence type="ECO:0000313" key="6">
    <source>
        <dbReference type="EMBL" id="EEE50565.1"/>
    </source>
</evidence>
<sequence length="169" mass="18094">MVSAVLKATAAVGVAGVFGMPFSDGTSIGLLLNTKGIIELVILNIARNNGRCTVAWAHPESELRILAYVPALLTLHDVVTPSSRSPVGVHALHLIEFVGRSSALLLINASTSSSSSYDASVHGRSHTEMQFKHISHAFVAYEEQATAEPKQAEWPSQPSRPGRYLLAHN</sequence>
<dbReference type="AlphaFoldDB" id="B9G7I0"/>
<evidence type="ECO:0000256" key="5">
    <source>
        <dbReference type="SAM" id="MobiDB-lite"/>
    </source>
</evidence>
<dbReference type="InterPro" id="IPR050794">
    <property type="entry name" value="CPA2_transporter"/>
</dbReference>
<name>B9G7I0_ORYSJ</name>
<evidence type="ECO:0000256" key="4">
    <source>
        <dbReference type="ARBA" id="ARBA00023065"/>
    </source>
</evidence>
<evidence type="ECO:0000256" key="2">
    <source>
        <dbReference type="ARBA" id="ARBA00022538"/>
    </source>
</evidence>
<proteinExistence type="predicted"/>
<keyword evidence="2" id="KW-0633">Potassium transport</keyword>
<feature type="region of interest" description="Disordered" evidence="5">
    <location>
        <begin position="148"/>
        <end position="169"/>
    </location>
</feature>
<dbReference type="Proteomes" id="UP000007752">
    <property type="component" value="Chromosome 10"/>
</dbReference>
<evidence type="ECO:0000256" key="3">
    <source>
        <dbReference type="ARBA" id="ARBA00022958"/>
    </source>
</evidence>
<accession>B9G7I0</accession>
<dbReference type="PANTHER" id="PTHR32468:SF86">
    <property type="entry name" value="OS11G0123600 PROTEIN"/>
    <property type="match status" value="1"/>
</dbReference>
<protein>
    <submittedName>
        <fullName evidence="6">Uncharacterized protein</fullName>
    </submittedName>
</protein>
<dbReference type="PANTHER" id="PTHR32468">
    <property type="entry name" value="CATION/H + ANTIPORTER"/>
    <property type="match status" value="1"/>
</dbReference>
<dbReference type="EMBL" id="CM000147">
    <property type="protein sequence ID" value="EEE50565.1"/>
    <property type="molecule type" value="Genomic_DNA"/>
</dbReference>
<reference evidence="6" key="2">
    <citation type="submission" date="2008-12" db="EMBL/GenBank/DDBJ databases">
        <title>Improved gene annotation of the rice (Oryza sativa) genomes.</title>
        <authorList>
            <person name="Wang J."/>
            <person name="Li R."/>
            <person name="Fan W."/>
            <person name="Huang Q."/>
            <person name="Zhang J."/>
            <person name="Zhou Y."/>
            <person name="Hu Y."/>
            <person name="Zi S."/>
            <person name="Li J."/>
            <person name="Ni P."/>
            <person name="Zheng H."/>
            <person name="Zhang Y."/>
            <person name="Zhao M."/>
            <person name="Hao Q."/>
            <person name="McDermott J."/>
            <person name="Samudrala R."/>
            <person name="Kristiansen K."/>
            <person name="Wong G.K.-S."/>
        </authorList>
    </citation>
    <scope>NUCLEOTIDE SEQUENCE</scope>
</reference>
<keyword evidence="3" id="KW-0630">Potassium</keyword>